<evidence type="ECO:0000256" key="5">
    <source>
        <dbReference type="ARBA" id="ARBA00022989"/>
    </source>
</evidence>
<feature type="transmembrane region" description="Helical" evidence="7">
    <location>
        <begin position="123"/>
        <end position="146"/>
    </location>
</feature>
<comment type="caution">
    <text evidence="9">The sequence shown here is derived from an EMBL/GenBank/DDBJ whole genome shotgun (WGS) entry which is preliminary data.</text>
</comment>
<comment type="similarity">
    <text evidence="7">Belongs to the binding-protein-dependent transport system permease family.</text>
</comment>
<name>A0A369B3G1_9FIRM</name>
<evidence type="ECO:0000313" key="9">
    <source>
        <dbReference type="EMBL" id="RCX16023.1"/>
    </source>
</evidence>
<evidence type="ECO:0000256" key="7">
    <source>
        <dbReference type="RuleBase" id="RU363032"/>
    </source>
</evidence>
<reference evidence="9 10" key="1">
    <citation type="submission" date="2018-07" db="EMBL/GenBank/DDBJ databases">
        <title>Genomic Encyclopedia of Type Strains, Phase IV (KMG-IV): sequencing the most valuable type-strain genomes for metagenomic binning, comparative biology and taxonomic classification.</title>
        <authorList>
            <person name="Goeker M."/>
        </authorList>
    </citation>
    <scope>NUCLEOTIDE SEQUENCE [LARGE SCALE GENOMIC DNA]</scope>
    <source>
        <strain evidence="9 10">DSM 27016</strain>
    </source>
</reference>
<evidence type="ECO:0000256" key="2">
    <source>
        <dbReference type="ARBA" id="ARBA00022448"/>
    </source>
</evidence>
<dbReference type="Gene3D" id="1.10.3720.10">
    <property type="entry name" value="MetI-like"/>
    <property type="match status" value="1"/>
</dbReference>
<dbReference type="Pfam" id="PF00528">
    <property type="entry name" value="BPD_transp_1"/>
    <property type="match status" value="1"/>
</dbReference>
<comment type="subcellular location">
    <subcellularLocation>
        <location evidence="1 7">Cell membrane</location>
        <topology evidence="1 7">Multi-pass membrane protein</topology>
    </subcellularLocation>
</comment>
<protein>
    <submittedName>
        <fullName evidence="9">Putative aldouronate transport system permease protein</fullName>
    </submittedName>
</protein>
<dbReference type="RefSeq" id="WP_341457400.1">
    <property type="nucleotide sequence ID" value="NZ_QPJT01000012.1"/>
</dbReference>
<dbReference type="InterPro" id="IPR050809">
    <property type="entry name" value="UgpAE/MalFG_permease"/>
</dbReference>
<evidence type="ECO:0000256" key="6">
    <source>
        <dbReference type="ARBA" id="ARBA00023136"/>
    </source>
</evidence>
<dbReference type="Proteomes" id="UP000253034">
    <property type="component" value="Unassembled WGS sequence"/>
</dbReference>
<keyword evidence="10" id="KW-1185">Reference proteome</keyword>
<gene>
    <name evidence="9" type="ORF">DFR58_1124</name>
</gene>
<dbReference type="GO" id="GO:0055085">
    <property type="term" value="P:transmembrane transport"/>
    <property type="evidence" value="ECO:0007669"/>
    <property type="project" value="InterPro"/>
</dbReference>
<feature type="transmembrane region" description="Helical" evidence="7">
    <location>
        <begin position="12"/>
        <end position="32"/>
    </location>
</feature>
<feature type="transmembrane region" description="Helical" evidence="7">
    <location>
        <begin position="166"/>
        <end position="192"/>
    </location>
</feature>
<feature type="transmembrane region" description="Helical" evidence="7">
    <location>
        <begin position="282"/>
        <end position="300"/>
    </location>
</feature>
<feature type="domain" description="ABC transmembrane type-1" evidence="8">
    <location>
        <begin position="78"/>
        <end position="296"/>
    </location>
</feature>
<keyword evidence="2 7" id="KW-0813">Transport</keyword>
<dbReference type="PANTHER" id="PTHR43227">
    <property type="entry name" value="BLL4140 PROTEIN"/>
    <property type="match status" value="1"/>
</dbReference>
<dbReference type="CDD" id="cd06261">
    <property type="entry name" value="TM_PBP2"/>
    <property type="match status" value="1"/>
</dbReference>
<proteinExistence type="inferred from homology"/>
<dbReference type="PROSITE" id="PS50928">
    <property type="entry name" value="ABC_TM1"/>
    <property type="match status" value="1"/>
</dbReference>
<dbReference type="AlphaFoldDB" id="A0A369B3G1"/>
<evidence type="ECO:0000256" key="1">
    <source>
        <dbReference type="ARBA" id="ARBA00004651"/>
    </source>
</evidence>
<dbReference type="InterPro" id="IPR035906">
    <property type="entry name" value="MetI-like_sf"/>
</dbReference>
<accession>A0A369B3G1</accession>
<dbReference type="SUPFAM" id="SSF161098">
    <property type="entry name" value="MetI-like"/>
    <property type="match status" value="1"/>
</dbReference>
<dbReference type="InterPro" id="IPR000515">
    <property type="entry name" value="MetI-like"/>
</dbReference>
<keyword evidence="3" id="KW-1003">Cell membrane</keyword>
<evidence type="ECO:0000259" key="8">
    <source>
        <dbReference type="PROSITE" id="PS50928"/>
    </source>
</evidence>
<sequence>MASIKSCKSRKVWIDCIPYFLMMIPGLLYLLINNYLPMAGLIIAFKDVNFSKGLFNSDWAGFKNFQFLFGTSDALIITRNTILYNASFIVINTVVAVGVAILLNEITKKFLSRFYQSAILLPYLISMVIVSYLVFSVLSVEAGFINNSILPLFGKDTVMWYSEASYWPYILVLVNSWKGYGFFCIIYLASIIGIDKEYYEAAIIDGAGKWKQIWTITIPLIQPTIVMMVLLAIGRIFYSDFGLFYQVPMNSGALYDTTSVIDTYVYRGLLQLGDIGMSSAAGLYQSVVGFILVLAANLVVRKINRDNALF</sequence>
<feature type="transmembrane region" description="Helical" evidence="7">
    <location>
        <begin position="82"/>
        <end position="103"/>
    </location>
</feature>
<dbReference type="GO" id="GO:0005886">
    <property type="term" value="C:plasma membrane"/>
    <property type="evidence" value="ECO:0007669"/>
    <property type="project" value="UniProtKB-SubCell"/>
</dbReference>
<evidence type="ECO:0000256" key="3">
    <source>
        <dbReference type="ARBA" id="ARBA00022475"/>
    </source>
</evidence>
<keyword evidence="5 7" id="KW-1133">Transmembrane helix</keyword>
<feature type="transmembrane region" description="Helical" evidence="7">
    <location>
        <begin position="213"/>
        <end position="238"/>
    </location>
</feature>
<organism evidence="9 10">
    <name type="scientific">Anaerobacterium chartisolvens</name>
    <dbReference type="NCBI Taxonomy" id="1297424"/>
    <lineage>
        <taxon>Bacteria</taxon>
        <taxon>Bacillati</taxon>
        <taxon>Bacillota</taxon>
        <taxon>Clostridia</taxon>
        <taxon>Eubacteriales</taxon>
        <taxon>Oscillospiraceae</taxon>
        <taxon>Anaerobacterium</taxon>
    </lineage>
</organism>
<dbReference type="EMBL" id="QPJT01000012">
    <property type="protein sequence ID" value="RCX16023.1"/>
    <property type="molecule type" value="Genomic_DNA"/>
</dbReference>
<evidence type="ECO:0000256" key="4">
    <source>
        <dbReference type="ARBA" id="ARBA00022692"/>
    </source>
</evidence>
<keyword evidence="4 7" id="KW-0812">Transmembrane</keyword>
<keyword evidence="6 7" id="KW-0472">Membrane</keyword>
<dbReference type="PANTHER" id="PTHR43227:SF11">
    <property type="entry name" value="BLL4140 PROTEIN"/>
    <property type="match status" value="1"/>
</dbReference>
<evidence type="ECO:0000313" key="10">
    <source>
        <dbReference type="Proteomes" id="UP000253034"/>
    </source>
</evidence>